<dbReference type="SUPFAM" id="SSF55874">
    <property type="entry name" value="ATPase domain of HSP90 chaperone/DNA topoisomerase II/histidine kinase"/>
    <property type="match status" value="1"/>
</dbReference>
<dbReference type="AlphaFoldDB" id="A0A425Y5L4"/>
<evidence type="ECO:0000256" key="9">
    <source>
        <dbReference type="SAM" id="Phobius"/>
    </source>
</evidence>
<dbReference type="PROSITE" id="PS50110">
    <property type="entry name" value="RESPONSE_REGULATORY"/>
    <property type="match status" value="2"/>
</dbReference>
<protein>
    <recommendedName>
        <fullName evidence="2">histidine kinase</fullName>
        <ecNumber evidence="2">2.7.13.3</ecNumber>
    </recommendedName>
</protein>
<name>A0A425Y5L4_9BACT</name>
<dbReference type="Pfam" id="PF02518">
    <property type="entry name" value="HATPase_c"/>
    <property type="match status" value="1"/>
</dbReference>
<dbReference type="CDD" id="cd17546">
    <property type="entry name" value="REC_hyHK_CKI1_RcsC-like"/>
    <property type="match status" value="1"/>
</dbReference>
<dbReference type="InterPro" id="IPR003661">
    <property type="entry name" value="HisK_dim/P_dom"/>
</dbReference>
<keyword evidence="9" id="KW-0812">Transmembrane</keyword>
<feature type="transmembrane region" description="Helical" evidence="9">
    <location>
        <begin position="17"/>
        <end position="39"/>
    </location>
</feature>
<evidence type="ECO:0000313" key="13">
    <source>
        <dbReference type="Proteomes" id="UP000285794"/>
    </source>
</evidence>
<dbReference type="InterPro" id="IPR003018">
    <property type="entry name" value="GAF"/>
</dbReference>
<evidence type="ECO:0000256" key="7">
    <source>
        <dbReference type="PROSITE-ProRule" id="PRU00169"/>
    </source>
</evidence>
<comment type="catalytic activity">
    <reaction evidence="1">
        <text>ATP + protein L-histidine = ADP + protein N-phospho-L-histidine.</text>
        <dbReference type="EC" id="2.7.13.3"/>
    </reaction>
</comment>
<dbReference type="FunFam" id="3.30.565.10:FF:000010">
    <property type="entry name" value="Sensor histidine kinase RcsC"/>
    <property type="match status" value="1"/>
</dbReference>
<dbReference type="CDD" id="cd00156">
    <property type="entry name" value="REC"/>
    <property type="match status" value="1"/>
</dbReference>
<dbReference type="SMART" id="SM00388">
    <property type="entry name" value="HisKA"/>
    <property type="match status" value="1"/>
</dbReference>
<evidence type="ECO:0000256" key="2">
    <source>
        <dbReference type="ARBA" id="ARBA00012438"/>
    </source>
</evidence>
<evidence type="ECO:0000256" key="8">
    <source>
        <dbReference type="SAM" id="Coils"/>
    </source>
</evidence>
<dbReference type="CDD" id="cd16922">
    <property type="entry name" value="HATPase_EvgS-ArcB-TorS-like"/>
    <property type="match status" value="1"/>
</dbReference>
<keyword evidence="9" id="KW-1133">Transmembrane helix</keyword>
<dbReference type="GO" id="GO:0000155">
    <property type="term" value="F:phosphorelay sensor kinase activity"/>
    <property type="evidence" value="ECO:0007669"/>
    <property type="project" value="InterPro"/>
</dbReference>
<dbReference type="PANTHER" id="PTHR45339:SF1">
    <property type="entry name" value="HYBRID SIGNAL TRANSDUCTION HISTIDINE KINASE J"/>
    <property type="match status" value="1"/>
</dbReference>
<dbReference type="Gene3D" id="6.10.340.10">
    <property type="match status" value="1"/>
</dbReference>
<feature type="domain" description="Response regulatory" evidence="11">
    <location>
        <begin position="989"/>
        <end position="1104"/>
    </location>
</feature>
<keyword evidence="4" id="KW-0808">Transferase</keyword>
<dbReference type="SMART" id="SM00387">
    <property type="entry name" value="HATPase_c"/>
    <property type="match status" value="1"/>
</dbReference>
<evidence type="ECO:0000259" key="10">
    <source>
        <dbReference type="PROSITE" id="PS50109"/>
    </source>
</evidence>
<dbReference type="Pfam" id="PF01590">
    <property type="entry name" value="GAF"/>
    <property type="match status" value="1"/>
</dbReference>
<dbReference type="OrthoDB" id="9796457at2"/>
<keyword evidence="3 7" id="KW-0597">Phosphoprotein</keyword>
<dbReference type="InterPro" id="IPR004358">
    <property type="entry name" value="Sig_transdc_His_kin-like_C"/>
</dbReference>
<dbReference type="Pfam" id="PF00072">
    <property type="entry name" value="Response_reg"/>
    <property type="match status" value="2"/>
</dbReference>
<dbReference type="PROSITE" id="PS50109">
    <property type="entry name" value="HIS_KIN"/>
    <property type="match status" value="1"/>
</dbReference>
<dbReference type="PRINTS" id="PR00344">
    <property type="entry name" value="BCTRLSENSOR"/>
</dbReference>
<keyword evidence="8" id="KW-0175">Coiled coil</keyword>
<dbReference type="Gene3D" id="1.10.287.130">
    <property type="match status" value="1"/>
</dbReference>
<dbReference type="InterPro" id="IPR029016">
    <property type="entry name" value="GAF-like_dom_sf"/>
</dbReference>
<sequence>MNLQISKFKDWRIKSRLFLLTIVSITSIILLGLLANFFFQSSRVLTLFMNADRIHNNTFSSGIQDYYKYIHTGEKALYTSALNDIKAANFMAYNFSKIDEHLQNLSKTEFTKLFYSSFPTIQQPDKELVNTFYNRLKLFSKYAPHKLKDNQAIAKNGYQIGLSIQKHIENHKEGIVNKELLNDINRLKNHFGDFAKETDQLSNKVNKALIYVISFFIFLIAVFISSVSYIINRSISKPVATLVKNFNLLNKGIPQKRLSLKSNSELGVLTQSFNEIQFGFSRIIHNIQKVAEGNYSVKLKPRSKVDEFTHTFNKIIDQLEAAHQKSKEANWFRSGLNQLNEKLRGDQETSEVSSNALEFIIDFLNAELGALYLFDEINESFNLVASHGLPDKNQFKFIKKGHGLIGSMSESREIKHIKDLPKGYFTIFSGTGEISPKEIILTPLIFNNRLWGVMELASVREFKPHKISFLNNANETITVNIASSIARERLESLLKTTQDQAKELQVQQEELRVANEELEEHTKILTENEKKLQVQQEELRVANEELEERTNQLELQKDEITQKNLNLSQTHTKLELKAKELELASQYKSDFLANMSHELRTPLNSLLILSGMLTKNKKGNLTKSDIESAEIIHKSGKDLLQLINEVLDLSKIEAGKMTVEFAPTSAADIKHEIMLDFKHQAEKKKIALSVEITKDIPDSFISDRLRLSQIIKNLLSNAIKFTTKGSITVTFNRYDDKIALMRNDLDPSQALSISVTDTGVGIPDDKKEAIFEAFQQADGSTSRKYGGTGLGLSISKELAFMLGGEIHLDSKVNHGSTFTIIIPIEPNQNSFDYADKITESTKIELPKTEKANTKEIINYIDDDRDMFQTKAMVLLIHPEKKKAEKLLHLIHKNDFQAVAAVDIESAMPLVEKYQPSSIIIASKLLLTNGEEQLARLKENPLTSNLPLHIVSPIDGLKNDKKEQLTTVNAIDFNSAMNKINKQIFSDSKHILIVEDSALTRKVIHTLLQQTHAQIDEAESGSAALQQIKNKQYDCVILDLGLPDFSGHELLQKLSKLHITIPNTIIYTGKELSREEHRELSKYTNAIILKGIKSDVRLMDEVTLFLHHVAIKNPQIPEKAICEIDESIFKGKKILVVDDEIRNIFALGKILEDKDMEVLEAENGKIALEVLKENNNIDLVLMDVMMPEMDGYTAIQHIRKNPEIKNIPIICTTAKAMKEDYDKAIYHGANDYLSKPIDENKLFSMLKIWLYN</sequence>
<evidence type="ECO:0000256" key="3">
    <source>
        <dbReference type="ARBA" id="ARBA00022553"/>
    </source>
</evidence>
<dbReference type="PANTHER" id="PTHR45339">
    <property type="entry name" value="HYBRID SIGNAL TRANSDUCTION HISTIDINE KINASE J"/>
    <property type="match status" value="1"/>
</dbReference>
<dbReference type="InterPro" id="IPR036890">
    <property type="entry name" value="HATPase_C_sf"/>
</dbReference>
<evidence type="ECO:0000259" key="11">
    <source>
        <dbReference type="PROSITE" id="PS50110"/>
    </source>
</evidence>
<dbReference type="Proteomes" id="UP000285794">
    <property type="component" value="Unassembled WGS sequence"/>
</dbReference>
<evidence type="ECO:0000256" key="5">
    <source>
        <dbReference type="ARBA" id="ARBA00022777"/>
    </source>
</evidence>
<keyword evidence="5" id="KW-0418">Kinase</keyword>
<reference evidence="12 13" key="1">
    <citation type="submission" date="2018-07" db="EMBL/GenBank/DDBJ databases">
        <title>Draft genome sequence of Ancylomarina sp. M1P.</title>
        <authorList>
            <person name="Yadav S."/>
            <person name="Villanueva L."/>
            <person name="Damste J.S.S."/>
        </authorList>
    </citation>
    <scope>NUCLEOTIDE SEQUENCE [LARGE SCALE GENOMIC DNA]</scope>
    <source>
        <strain evidence="12 13">M1P</strain>
    </source>
</reference>
<evidence type="ECO:0000313" key="12">
    <source>
        <dbReference type="EMBL" id="RRG23796.1"/>
    </source>
</evidence>
<feature type="modified residue" description="4-aspartylphosphate" evidence="7">
    <location>
        <position position="1182"/>
    </location>
</feature>
<dbReference type="SMART" id="SM00448">
    <property type="entry name" value="REC"/>
    <property type="match status" value="2"/>
</dbReference>
<feature type="transmembrane region" description="Helical" evidence="9">
    <location>
        <begin position="208"/>
        <end position="231"/>
    </location>
</feature>
<keyword evidence="9" id="KW-0472">Membrane</keyword>
<feature type="modified residue" description="4-aspartylphosphate" evidence="7">
    <location>
        <position position="1038"/>
    </location>
</feature>
<comment type="caution">
    <text evidence="12">The sequence shown here is derived from an EMBL/GenBank/DDBJ whole genome shotgun (WGS) entry which is preliminary data.</text>
</comment>
<feature type="coiled-coil region" evidence="8">
    <location>
        <begin position="487"/>
        <end position="584"/>
    </location>
</feature>
<dbReference type="Pfam" id="PF00512">
    <property type="entry name" value="HisKA"/>
    <property type="match status" value="1"/>
</dbReference>
<organism evidence="12 13">
    <name type="scientific">Ancylomarina euxinus</name>
    <dbReference type="NCBI Taxonomy" id="2283627"/>
    <lineage>
        <taxon>Bacteria</taxon>
        <taxon>Pseudomonadati</taxon>
        <taxon>Bacteroidota</taxon>
        <taxon>Bacteroidia</taxon>
        <taxon>Marinilabiliales</taxon>
        <taxon>Marinifilaceae</taxon>
        <taxon>Ancylomarina</taxon>
    </lineage>
</organism>
<proteinExistence type="predicted"/>
<dbReference type="EMBL" id="QQWG01000003">
    <property type="protein sequence ID" value="RRG23796.1"/>
    <property type="molecule type" value="Genomic_DNA"/>
</dbReference>
<evidence type="ECO:0000256" key="1">
    <source>
        <dbReference type="ARBA" id="ARBA00000085"/>
    </source>
</evidence>
<dbReference type="SUPFAM" id="SSF55781">
    <property type="entry name" value="GAF domain-like"/>
    <property type="match status" value="1"/>
</dbReference>
<dbReference type="Gene3D" id="3.40.50.2300">
    <property type="match status" value="2"/>
</dbReference>
<dbReference type="InterPro" id="IPR011006">
    <property type="entry name" value="CheY-like_superfamily"/>
</dbReference>
<evidence type="ECO:0000256" key="4">
    <source>
        <dbReference type="ARBA" id="ARBA00022679"/>
    </source>
</evidence>
<gene>
    <name evidence="12" type="ORF">DWB61_05290</name>
</gene>
<dbReference type="Gene3D" id="3.30.565.10">
    <property type="entry name" value="Histidine kinase-like ATPase, C-terminal domain"/>
    <property type="match status" value="1"/>
</dbReference>
<dbReference type="Gene3D" id="3.30.450.40">
    <property type="match status" value="1"/>
</dbReference>
<dbReference type="RefSeq" id="WP_125029841.1">
    <property type="nucleotide sequence ID" value="NZ_JAPXVP010000003.1"/>
</dbReference>
<keyword evidence="13" id="KW-1185">Reference proteome</keyword>
<dbReference type="InterPro" id="IPR036097">
    <property type="entry name" value="HisK_dim/P_sf"/>
</dbReference>
<dbReference type="SUPFAM" id="SSF52172">
    <property type="entry name" value="CheY-like"/>
    <property type="match status" value="2"/>
</dbReference>
<keyword evidence="6" id="KW-0902">Two-component regulatory system</keyword>
<dbReference type="InterPro" id="IPR005467">
    <property type="entry name" value="His_kinase_dom"/>
</dbReference>
<dbReference type="SMART" id="SM00065">
    <property type="entry name" value="GAF"/>
    <property type="match status" value="1"/>
</dbReference>
<dbReference type="EC" id="2.7.13.3" evidence="2"/>
<feature type="domain" description="Histidine kinase" evidence="10">
    <location>
        <begin position="594"/>
        <end position="826"/>
    </location>
</feature>
<dbReference type="CDD" id="cd00082">
    <property type="entry name" value="HisKA"/>
    <property type="match status" value="1"/>
</dbReference>
<feature type="domain" description="Response regulatory" evidence="11">
    <location>
        <begin position="1132"/>
        <end position="1249"/>
    </location>
</feature>
<dbReference type="SUPFAM" id="SSF47384">
    <property type="entry name" value="Homodimeric domain of signal transducing histidine kinase"/>
    <property type="match status" value="1"/>
</dbReference>
<dbReference type="InterPro" id="IPR003594">
    <property type="entry name" value="HATPase_dom"/>
</dbReference>
<evidence type="ECO:0000256" key="6">
    <source>
        <dbReference type="ARBA" id="ARBA00023012"/>
    </source>
</evidence>
<accession>A0A425Y5L4</accession>
<dbReference type="InterPro" id="IPR001789">
    <property type="entry name" value="Sig_transdc_resp-reg_receiver"/>
</dbReference>